<reference evidence="19 20" key="1">
    <citation type="submission" date="2024-11" db="EMBL/GenBank/DDBJ databases">
        <title>Adaptive evolution of stress response genes in parasites aligns with host niche diversity.</title>
        <authorList>
            <person name="Hahn C."/>
            <person name="Resl P."/>
        </authorList>
    </citation>
    <scope>NUCLEOTIDE SEQUENCE [LARGE SCALE GENOMIC DNA]</scope>
    <source>
        <strain evidence="19">EGGRZ-B1_66</strain>
        <tissue evidence="19">Body</tissue>
    </source>
</reference>
<dbReference type="Pfam" id="PF00069">
    <property type="entry name" value="Pkinase"/>
    <property type="match status" value="1"/>
</dbReference>
<dbReference type="EC" id="2.7.12.1" evidence="2"/>
<feature type="compositionally biased region" description="Polar residues" evidence="17">
    <location>
        <begin position="578"/>
        <end position="595"/>
    </location>
</feature>
<keyword evidence="6 16" id="KW-0547">Nucleotide-binding</keyword>
<evidence type="ECO:0000259" key="18">
    <source>
        <dbReference type="PROSITE" id="PS50011"/>
    </source>
</evidence>
<dbReference type="PANTHER" id="PTHR46392">
    <property type="entry name" value="DUAL SERINE/THREONINE AND TYROSINE PROTEIN KINASE"/>
    <property type="match status" value="1"/>
</dbReference>
<dbReference type="PROSITE" id="PS50011">
    <property type="entry name" value="PROTEIN_KINASE_DOM"/>
    <property type="match status" value="1"/>
</dbReference>
<dbReference type="InterPro" id="IPR000719">
    <property type="entry name" value="Prot_kinase_dom"/>
</dbReference>
<dbReference type="Gene3D" id="3.30.200.20">
    <property type="entry name" value="Phosphorylase Kinase, domain 1"/>
    <property type="match status" value="1"/>
</dbReference>
<comment type="catalytic activity">
    <reaction evidence="14">
        <text>L-threonyl-[protein] + ATP = O-phospho-L-threonyl-[protein] + ADP + H(+)</text>
        <dbReference type="Rhea" id="RHEA:46608"/>
        <dbReference type="Rhea" id="RHEA-COMP:11060"/>
        <dbReference type="Rhea" id="RHEA-COMP:11605"/>
        <dbReference type="ChEBI" id="CHEBI:15378"/>
        <dbReference type="ChEBI" id="CHEBI:30013"/>
        <dbReference type="ChEBI" id="CHEBI:30616"/>
        <dbReference type="ChEBI" id="CHEBI:61977"/>
        <dbReference type="ChEBI" id="CHEBI:456216"/>
        <dbReference type="EC" id="2.7.12.1"/>
    </reaction>
</comment>
<keyword evidence="9" id="KW-0829">Tyrosine-protein kinase</keyword>
<feature type="region of interest" description="Disordered" evidence="17">
    <location>
        <begin position="327"/>
        <end position="364"/>
    </location>
</feature>
<dbReference type="Gene3D" id="1.10.510.10">
    <property type="entry name" value="Transferase(Phosphotransferase) domain 1"/>
    <property type="match status" value="1"/>
</dbReference>
<dbReference type="GO" id="GO:0004713">
    <property type="term" value="F:protein tyrosine kinase activity"/>
    <property type="evidence" value="ECO:0007669"/>
    <property type="project" value="UniProtKB-KW"/>
</dbReference>
<protein>
    <recommendedName>
        <fullName evidence="10">Dual serine/threonine and tyrosine protein kinase</fullName>
        <ecNumber evidence="2">2.7.12.1</ecNumber>
    </recommendedName>
    <alternativeName>
        <fullName evidence="12">Dusty protein kinase</fullName>
    </alternativeName>
    <alternativeName>
        <fullName evidence="11">Receptor-interacting serine/threonine-protein kinase 5</fullName>
    </alternativeName>
</protein>
<dbReference type="PROSITE" id="PS00108">
    <property type="entry name" value="PROTEIN_KINASE_ST"/>
    <property type="match status" value="1"/>
</dbReference>
<evidence type="ECO:0000256" key="8">
    <source>
        <dbReference type="ARBA" id="ARBA00022840"/>
    </source>
</evidence>
<dbReference type="GO" id="GO:0005737">
    <property type="term" value="C:cytoplasm"/>
    <property type="evidence" value="ECO:0007669"/>
    <property type="project" value="UniProtKB-SubCell"/>
</dbReference>
<dbReference type="Proteomes" id="UP001626550">
    <property type="component" value="Unassembled WGS sequence"/>
</dbReference>
<feature type="region of interest" description="Disordered" evidence="17">
    <location>
        <begin position="578"/>
        <end position="650"/>
    </location>
</feature>
<feature type="compositionally biased region" description="Basic and acidic residues" evidence="17">
    <location>
        <begin position="715"/>
        <end position="726"/>
    </location>
</feature>
<evidence type="ECO:0000256" key="17">
    <source>
        <dbReference type="SAM" id="MobiDB-lite"/>
    </source>
</evidence>
<feature type="region of interest" description="Disordered" evidence="17">
    <location>
        <begin position="682"/>
        <end position="739"/>
    </location>
</feature>
<keyword evidence="8 16" id="KW-0067">ATP-binding</keyword>
<dbReference type="GO" id="GO:0004712">
    <property type="term" value="F:protein serine/threonine/tyrosine kinase activity"/>
    <property type="evidence" value="ECO:0007669"/>
    <property type="project" value="UniProtKB-EC"/>
</dbReference>
<dbReference type="InterPro" id="IPR051302">
    <property type="entry name" value="Dual_SerThr-Tyr_Kinase"/>
</dbReference>
<evidence type="ECO:0000256" key="15">
    <source>
        <dbReference type="ARBA" id="ARBA00051680"/>
    </source>
</evidence>
<proteinExistence type="predicted"/>
<dbReference type="GO" id="GO:0004674">
    <property type="term" value="F:protein serine/threonine kinase activity"/>
    <property type="evidence" value="ECO:0007669"/>
    <property type="project" value="UniProtKB-KW"/>
</dbReference>
<feature type="binding site" evidence="16">
    <location>
        <position position="1143"/>
    </location>
    <ligand>
        <name>ATP</name>
        <dbReference type="ChEBI" id="CHEBI:30616"/>
    </ligand>
</feature>
<evidence type="ECO:0000256" key="12">
    <source>
        <dbReference type="ARBA" id="ARBA00042638"/>
    </source>
</evidence>
<accession>A0ABD2PXV4</accession>
<sequence length="1388" mass="155429">MSAPNSSVFKEVKRFKKQKFHLKRFLKESLRAFSAIHNDDINKSLLESSGMCVNISPAVEAECKLLAEKDIGVIVLGQSNYAKAVVINEMLKKALIPVDNRRTSQQWRMIKIKPGQKNLTTLCSLDESYDLGDYSSMSSGDLISDALLFQVDQEPEDSPKNESFVCVSLQSEPLLLEGVNIICSPTYKKEYTITEVSQVYSLVTADYIPIMIYACESSKLSEWVSHIRRNSPSILVEGERRAETAGFSSPPTETRILGLDLLELCELRRVAEEQFFCFVLVPSVDRYMDTFFPRLLLATWNNGSINNSTKLSTQHFRAIPQVQVTNWTMGSKHKSRSQQAKPASTVRQAEKPKRRPQQYPYSSSTEQLVELRPEDIALQAQLFRVGFLTKTPALEEENQLLNQQLRLHGWKGVDAIDDAADNKKSNLQMSSILVTDFEQELQKQLAHFIRKRLQNYMLHALSSLYSAITNCLQDFILQAYDISHDLLTTPKRLAFAKSQEAKLFSSLLQQANSRQVEIHEMVASTLSSMKQILPELAARQINLSNAATLTQQFEGCSSGKHNSLQSNSMLALGTESFTGAKTGSSESATNTTSEGSICPPSLFSLSSNASGSAVPDTAQETQHHSSDGSISRKASTATTVPGPEELAKDTSNLLVKASSLGDLPGSTSLSSAIDKTTKECNFKEKGDSTNNGESFSKTTMAIPSEGKISPKHSTKKENEKEDKEPPKSPNKKPVESQSTLNKSRLFGSIQFRKLRLSLRNLTMTTSNEMSGESGQGRRGGNGLDTWCNTCGDSHCTHLSNSQNPSAHDCKVATLAIQNFVLRKLNSVISERVLNCMEILHLACIGTLERTVAGLENINSSDLSKPLFVSNCNEDLHVNEESGARVSDSKVSSRLNAEESIAGAYLATILSESSKRTRIAHCSSNQQTTPSLDKPQEEVTKSQTETGNSLNELQLSEAQAMPNNAMDALKSLLNFTYGLSIPCKRRTSSVMRGLFDNLKEKLVRSFPWQAHTPEAFDEAWKRKVAIDILDSLSEGRIAREVCEQIVERLKMSHDNFVFVRLFIRCTIRRLEARADARSSKFQEAQENIRRQHAPRLARQALEVSSLRYFIAFGIPTLGKEIGRGQYGVVYACSNWGPFVNLAVKSVIPPDDKHWKDLALEIYYSKHIPEHERIVSMYASVIDYSYGMGTTPAVLLIMERLTRDLYTAIRKGLDWIKRLRVALDVAEGIRYLHSQGLIHRDIKPRNVLLDAQDRGKLTDLGFCKPQSMMSGSILGTPMHMAPEIFGKKYDFSVDIYAFGVLFWYICANRMHIPNHFEQCENKEALWHAVRKGVRPERLASFTDDCWDLMRRCWAPDPLARPHPGEIHLILEKIYLEEHKRTRSSQLKALH</sequence>
<evidence type="ECO:0000256" key="3">
    <source>
        <dbReference type="ARBA" id="ARBA00022490"/>
    </source>
</evidence>
<comment type="catalytic activity">
    <reaction evidence="13">
        <text>L-seryl-[protein] + ATP = O-phospho-L-seryl-[protein] + ADP + H(+)</text>
        <dbReference type="Rhea" id="RHEA:17989"/>
        <dbReference type="Rhea" id="RHEA-COMP:9863"/>
        <dbReference type="Rhea" id="RHEA-COMP:11604"/>
        <dbReference type="ChEBI" id="CHEBI:15378"/>
        <dbReference type="ChEBI" id="CHEBI:29999"/>
        <dbReference type="ChEBI" id="CHEBI:30616"/>
        <dbReference type="ChEBI" id="CHEBI:83421"/>
        <dbReference type="ChEBI" id="CHEBI:456216"/>
        <dbReference type="EC" id="2.7.12.1"/>
    </reaction>
</comment>
<evidence type="ECO:0000256" key="9">
    <source>
        <dbReference type="ARBA" id="ARBA00023137"/>
    </source>
</evidence>
<evidence type="ECO:0000256" key="4">
    <source>
        <dbReference type="ARBA" id="ARBA00022527"/>
    </source>
</evidence>
<dbReference type="InterPro" id="IPR011009">
    <property type="entry name" value="Kinase-like_dom_sf"/>
</dbReference>
<evidence type="ECO:0000313" key="19">
    <source>
        <dbReference type="EMBL" id="KAL3312025.1"/>
    </source>
</evidence>
<keyword evidence="7" id="KW-0418">Kinase</keyword>
<dbReference type="PROSITE" id="PS00107">
    <property type="entry name" value="PROTEIN_KINASE_ATP"/>
    <property type="match status" value="1"/>
</dbReference>
<feature type="compositionally biased region" description="Low complexity" evidence="17">
    <location>
        <begin position="601"/>
        <end position="613"/>
    </location>
</feature>
<evidence type="ECO:0000256" key="14">
    <source>
        <dbReference type="ARBA" id="ARBA00049308"/>
    </source>
</evidence>
<evidence type="ECO:0000313" key="20">
    <source>
        <dbReference type="Proteomes" id="UP001626550"/>
    </source>
</evidence>
<dbReference type="GO" id="GO:0005524">
    <property type="term" value="F:ATP binding"/>
    <property type="evidence" value="ECO:0007669"/>
    <property type="project" value="UniProtKB-UniRule"/>
</dbReference>
<dbReference type="SUPFAM" id="SSF56112">
    <property type="entry name" value="Protein kinase-like (PK-like)"/>
    <property type="match status" value="1"/>
</dbReference>
<evidence type="ECO:0000256" key="10">
    <source>
        <dbReference type="ARBA" id="ARBA00040421"/>
    </source>
</evidence>
<dbReference type="EMBL" id="JBJKFK010001907">
    <property type="protein sequence ID" value="KAL3312025.1"/>
    <property type="molecule type" value="Genomic_DNA"/>
</dbReference>
<organism evidence="19 20">
    <name type="scientific">Cichlidogyrus casuarinus</name>
    <dbReference type="NCBI Taxonomy" id="1844966"/>
    <lineage>
        <taxon>Eukaryota</taxon>
        <taxon>Metazoa</taxon>
        <taxon>Spiralia</taxon>
        <taxon>Lophotrochozoa</taxon>
        <taxon>Platyhelminthes</taxon>
        <taxon>Monogenea</taxon>
        <taxon>Monopisthocotylea</taxon>
        <taxon>Dactylogyridea</taxon>
        <taxon>Ancyrocephalidae</taxon>
        <taxon>Cichlidogyrus</taxon>
    </lineage>
</organism>
<evidence type="ECO:0000256" key="7">
    <source>
        <dbReference type="ARBA" id="ARBA00022777"/>
    </source>
</evidence>
<keyword evidence="4" id="KW-0723">Serine/threonine-protein kinase</keyword>
<gene>
    <name evidence="19" type="ORF">Ciccas_009390</name>
</gene>
<comment type="subcellular location">
    <subcellularLocation>
        <location evidence="1">Cytoplasm</location>
    </subcellularLocation>
</comment>
<comment type="caution">
    <text evidence="19">The sequence shown here is derived from an EMBL/GenBank/DDBJ whole genome shotgun (WGS) entry which is preliminary data.</text>
</comment>
<comment type="catalytic activity">
    <reaction evidence="15">
        <text>L-tyrosyl-[protein] + ATP = O-phospho-L-tyrosyl-[protein] + ADP + H(+)</text>
        <dbReference type="Rhea" id="RHEA:10596"/>
        <dbReference type="Rhea" id="RHEA-COMP:10136"/>
        <dbReference type="Rhea" id="RHEA-COMP:20101"/>
        <dbReference type="ChEBI" id="CHEBI:15378"/>
        <dbReference type="ChEBI" id="CHEBI:30616"/>
        <dbReference type="ChEBI" id="CHEBI:46858"/>
        <dbReference type="ChEBI" id="CHEBI:61978"/>
        <dbReference type="ChEBI" id="CHEBI:456216"/>
        <dbReference type="EC" id="2.7.12.1"/>
    </reaction>
</comment>
<evidence type="ECO:0000256" key="13">
    <source>
        <dbReference type="ARBA" id="ARBA00049003"/>
    </source>
</evidence>
<evidence type="ECO:0000256" key="1">
    <source>
        <dbReference type="ARBA" id="ARBA00004496"/>
    </source>
</evidence>
<dbReference type="SMART" id="SM00220">
    <property type="entry name" value="S_TKc"/>
    <property type="match status" value="1"/>
</dbReference>
<dbReference type="InterPro" id="IPR017441">
    <property type="entry name" value="Protein_kinase_ATP_BS"/>
</dbReference>
<keyword evidence="20" id="KW-1185">Reference proteome</keyword>
<evidence type="ECO:0000256" key="2">
    <source>
        <dbReference type="ARBA" id="ARBA00013203"/>
    </source>
</evidence>
<feature type="compositionally biased region" description="Polar residues" evidence="17">
    <location>
        <begin position="688"/>
        <end position="701"/>
    </location>
</feature>
<name>A0ABD2PXV4_9PLAT</name>
<evidence type="ECO:0000256" key="11">
    <source>
        <dbReference type="ARBA" id="ARBA00041268"/>
    </source>
</evidence>
<feature type="compositionally biased region" description="Polar residues" evidence="17">
    <location>
        <begin position="337"/>
        <end position="347"/>
    </location>
</feature>
<dbReference type="PANTHER" id="PTHR46392:SF1">
    <property type="entry name" value="DUAL SERINE_THREONINE AND TYROSINE PROTEIN KINASE"/>
    <property type="match status" value="1"/>
</dbReference>
<feature type="domain" description="Protein kinase" evidence="18">
    <location>
        <begin position="1114"/>
        <end position="1368"/>
    </location>
</feature>
<keyword evidence="3" id="KW-0963">Cytoplasm</keyword>
<evidence type="ECO:0000256" key="16">
    <source>
        <dbReference type="PROSITE-ProRule" id="PRU10141"/>
    </source>
</evidence>
<feature type="compositionally biased region" description="Polar residues" evidence="17">
    <location>
        <begin position="627"/>
        <end position="639"/>
    </location>
</feature>
<keyword evidence="5" id="KW-0808">Transferase</keyword>
<dbReference type="InterPro" id="IPR008271">
    <property type="entry name" value="Ser/Thr_kinase_AS"/>
</dbReference>
<evidence type="ECO:0000256" key="5">
    <source>
        <dbReference type="ARBA" id="ARBA00022679"/>
    </source>
</evidence>
<feature type="region of interest" description="Disordered" evidence="17">
    <location>
        <begin position="922"/>
        <end position="945"/>
    </location>
</feature>
<evidence type="ECO:0000256" key="6">
    <source>
        <dbReference type="ARBA" id="ARBA00022741"/>
    </source>
</evidence>